<protein>
    <submittedName>
        <fullName evidence="2">Uncharacterized protein</fullName>
    </submittedName>
</protein>
<evidence type="ECO:0000313" key="2">
    <source>
        <dbReference type="EMBL" id="MVT08398.1"/>
    </source>
</evidence>
<feature type="transmembrane region" description="Helical" evidence="1">
    <location>
        <begin position="12"/>
        <end position="32"/>
    </location>
</feature>
<proteinExistence type="predicted"/>
<accession>A0A7K1U233</accession>
<keyword evidence="3" id="KW-1185">Reference proteome</keyword>
<reference evidence="2 3" key="1">
    <citation type="submission" date="2019-12" db="EMBL/GenBank/DDBJ databases">
        <title>Chitinophaga sp. strain ysch24 (GDMCC 1.1355), whole genome shotgun sequence.</title>
        <authorList>
            <person name="Zhang X."/>
        </authorList>
    </citation>
    <scope>NUCLEOTIDE SEQUENCE [LARGE SCALE GENOMIC DNA]</scope>
    <source>
        <strain evidence="3">ysch24</strain>
    </source>
</reference>
<keyword evidence="1" id="KW-0812">Transmembrane</keyword>
<comment type="caution">
    <text evidence="2">The sequence shown here is derived from an EMBL/GenBank/DDBJ whole genome shotgun (WGS) entry which is preliminary data.</text>
</comment>
<evidence type="ECO:0000256" key="1">
    <source>
        <dbReference type="SAM" id="Phobius"/>
    </source>
</evidence>
<evidence type="ECO:0000313" key="3">
    <source>
        <dbReference type="Proteomes" id="UP000461730"/>
    </source>
</evidence>
<organism evidence="2 3">
    <name type="scientific">Chitinophaga tropicalis</name>
    <dbReference type="NCBI Taxonomy" id="2683588"/>
    <lineage>
        <taxon>Bacteria</taxon>
        <taxon>Pseudomonadati</taxon>
        <taxon>Bacteroidota</taxon>
        <taxon>Chitinophagia</taxon>
        <taxon>Chitinophagales</taxon>
        <taxon>Chitinophagaceae</taxon>
        <taxon>Chitinophaga</taxon>
    </lineage>
</organism>
<gene>
    <name evidence="2" type="ORF">GO493_09030</name>
</gene>
<name>A0A7K1U233_9BACT</name>
<dbReference type="EMBL" id="WRXN01000003">
    <property type="protein sequence ID" value="MVT08398.1"/>
    <property type="molecule type" value="Genomic_DNA"/>
</dbReference>
<keyword evidence="1" id="KW-1133">Transmembrane helix</keyword>
<dbReference type="Proteomes" id="UP000461730">
    <property type="component" value="Unassembled WGS sequence"/>
</dbReference>
<sequence length="150" mass="17337">MIVYQRKKRTFFIYWALFNVLLIFIIGLSVSLGHRLPTASYLLGINLVLIVLQASRNSLKSISIIPEQSAVTIETNRWFFIIDTYKCELSELEVLIEKESAGRFGKRDVFKLFIDNELLVSISSVFSGWDWQTLTKIVEDVNEKKKEVSN</sequence>
<keyword evidence="1" id="KW-0472">Membrane</keyword>
<dbReference type="AlphaFoldDB" id="A0A7K1U233"/>
<dbReference type="RefSeq" id="WP_157305822.1">
    <property type="nucleotide sequence ID" value="NZ_WRXN01000003.1"/>
</dbReference>